<dbReference type="EMBL" id="JADOEF010000004">
    <property type="protein sequence ID" value="MBF7812055.1"/>
    <property type="molecule type" value="Genomic_DNA"/>
</dbReference>
<organism evidence="1 2">
    <name type="scientific">Clostridium beijerinckii</name>
    <name type="common">Clostridium MP</name>
    <dbReference type="NCBI Taxonomy" id="1520"/>
    <lineage>
        <taxon>Bacteria</taxon>
        <taxon>Bacillati</taxon>
        <taxon>Bacillota</taxon>
        <taxon>Clostridia</taxon>
        <taxon>Eubacteriales</taxon>
        <taxon>Clostridiaceae</taxon>
        <taxon>Clostridium</taxon>
    </lineage>
</organism>
<protein>
    <submittedName>
        <fullName evidence="1">Uncharacterized protein</fullName>
    </submittedName>
</protein>
<name>A0A1S8QK56_CLOBE</name>
<reference evidence="1" key="1">
    <citation type="submission" date="2020-11" db="EMBL/GenBank/DDBJ databases">
        <authorList>
            <person name="Thieme N."/>
            <person name="Liebl W."/>
            <person name="Zverlov V."/>
        </authorList>
    </citation>
    <scope>NUCLEOTIDE SEQUENCE</scope>
    <source>
        <strain evidence="1">NT08</strain>
    </source>
</reference>
<dbReference type="AlphaFoldDB" id="A0A1S8QK56"/>
<proteinExistence type="predicted"/>
<gene>
    <name evidence="1" type="ORF">IS491_26035</name>
</gene>
<accession>A0A1S8QK56</accession>
<evidence type="ECO:0000313" key="2">
    <source>
        <dbReference type="Proteomes" id="UP000631418"/>
    </source>
</evidence>
<dbReference type="Proteomes" id="UP000631418">
    <property type="component" value="Unassembled WGS sequence"/>
</dbReference>
<sequence length="49" mass="5849">MTPKELTQKTVKDIIKRRKRAENEIKAYQSDQTAKKMRNWSVRVGGSRW</sequence>
<comment type="caution">
    <text evidence="1">The sequence shown here is derived from an EMBL/GenBank/DDBJ whole genome shotgun (WGS) entry which is preliminary data.</text>
</comment>
<evidence type="ECO:0000313" key="1">
    <source>
        <dbReference type="EMBL" id="MBF7812055.1"/>
    </source>
</evidence>
<dbReference type="RefSeq" id="WP_173706928.1">
    <property type="nucleotide sequence ID" value="NZ_CP053893.1"/>
</dbReference>